<dbReference type="Pfam" id="PF00169">
    <property type="entry name" value="PH"/>
    <property type="match status" value="1"/>
</dbReference>
<dbReference type="SMART" id="SM00233">
    <property type="entry name" value="PH"/>
    <property type="match status" value="1"/>
</dbReference>
<dbReference type="Proteomes" id="UP001219933">
    <property type="component" value="Chromosome 1"/>
</dbReference>
<dbReference type="AlphaFoldDB" id="A0AAF0EPH1"/>
<feature type="domain" description="PH" evidence="2">
    <location>
        <begin position="210"/>
        <end position="337"/>
    </location>
</feature>
<dbReference type="SUPFAM" id="SSF50729">
    <property type="entry name" value="PH domain-like"/>
    <property type="match status" value="1"/>
</dbReference>
<evidence type="ECO:0000259" key="2">
    <source>
        <dbReference type="PROSITE" id="PS50003"/>
    </source>
</evidence>
<evidence type="ECO:0000256" key="1">
    <source>
        <dbReference type="SAM" id="MobiDB-lite"/>
    </source>
</evidence>
<sequence>MFRTNQEYKLLHVIHASDIRAVVPIELKRIGLVVGIVTNQQTLYIQAPIPSDTYEWASAIESVRTNAGGVPSIGQIPRSPTLSESCSVSLPNSYVWSPRSAGSRPEGRRRYSIPPHVYHGIQADTFASLESRMDENGARNRLTAAPQPLLSSSDEEGDIEIEEGNDRVMPLRHDQVQRSTNESPLPGGAAVSPMPGADPLRPPVAEDPERILAEGYLMKQSYIRKQWHKRWFMLTKDAFTYSRSHMDRRAHRRVPTSSILDVMECVESDKHSTSVFPPHNAFHILGFGHDAQHGAPAPGGAVEHSFKVLTPTRTYLLCAPTEEELIKWLSALQTLLNRQRNANMPTRLVH</sequence>
<dbReference type="EMBL" id="CP119877">
    <property type="protein sequence ID" value="WFD33910.1"/>
    <property type="molecule type" value="Genomic_DNA"/>
</dbReference>
<evidence type="ECO:0000313" key="3">
    <source>
        <dbReference type="EMBL" id="WFD33910.1"/>
    </source>
</evidence>
<dbReference type="PANTHER" id="PTHR14336:SF8">
    <property type="entry name" value="PROTEIN OPY1"/>
    <property type="match status" value="1"/>
</dbReference>
<evidence type="ECO:0000313" key="4">
    <source>
        <dbReference type="Proteomes" id="UP001219933"/>
    </source>
</evidence>
<reference evidence="3" key="1">
    <citation type="submission" date="2023-03" db="EMBL/GenBank/DDBJ databases">
        <title>Mating type loci evolution in Malassezia.</title>
        <authorList>
            <person name="Coelho M.A."/>
        </authorList>
    </citation>
    <scope>NUCLEOTIDE SEQUENCE</scope>
    <source>
        <strain evidence="3">CBS 11721</strain>
    </source>
</reference>
<dbReference type="InterPro" id="IPR001849">
    <property type="entry name" value="PH_domain"/>
</dbReference>
<dbReference type="Gene3D" id="2.30.29.30">
    <property type="entry name" value="Pleckstrin-homology domain (PH domain)/Phosphotyrosine-binding domain (PTB)"/>
    <property type="match status" value="1"/>
</dbReference>
<accession>A0AAF0EPH1</accession>
<organism evidence="3 4">
    <name type="scientific">Malassezia cuniculi</name>
    <dbReference type="NCBI Taxonomy" id="948313"/>
    <lineage>
        <taxon>Eukaryota</taxon>
        <taxon>Fungi</taxon>
        <taxon>Dikarya</taxon>
        <taxon>Basidiomycota</taxon>
        <taxon>Ustilaginomycotina</taxon>
        <taxon>Malasseziomycetes</taxon>
        <taxon>Malasseziales</taxon>
        <taxon>Malasseziaceae</taxon>
        <taxon>Malassezia</taxon>
    </lineage>
</organism>
<dbReference type="InterPro" id="IPR011993">
    <property type="entry name" value="PH-like_dom_sf"/>
</dbReference>
<keyword evidence="4" id="KW-1185">Reference proteome</keyword>
<protein>
    <recommendedName>
        <fullName evidence="2">PH domain-containing protein</fullName>
    </recommendedName>
</protein>
<feature type="region of interest" description="Disordered" evidence="1">
    <location>
        <begin position="177"/>
        <end position="197"/>
    </location>
</feature>
<gene>
    <name evidence="3" type="ORF">MCUN1_000736</name>
</gene>
<dbReference type="PANTHER" id="PTHR14336">
    <property type="entry name" value="TANDEM PH DOMAIN CONTAINING PROTEIN"/>
    <property type="match status" value="1"/>
</dbReference>
<name>A0AAF0EPH1_9BASI</name>
<dbReference type="InterPro" id="IPR051707">
    <property type="entry name" value="PI-Interact_SigTrans_Reg"/>
</dbReference>
<proteinExistence type="predicted"/>
<dbReference type="PROSITE" id="PS50003">
    <property type="entry name" value="PH_DOMAIN"/>
    <property type="match status" value="1"/>
</dbReference>